<reference evidence="2 3" key="1">
    <citation type="submission" date="2019-09" db="EMBL/GenBank/DDBJ databases">
        <title>Draft genome of the ectomycorrhizal ascomycete Sphaerosporella brunnea.</title>
        <authorList>
            <consortium name="DOE Joint Genome Institute"/>
            <person name="Benucci G.M."/>
            <person name="Marozzi G."/>
            <person name="Antonielli L."/>
            <person name="Sanchez S."/>
            <person name="Marco P."/>
            <person name="Wang X."/>
            <person name="Falini L.B."/>
            <person name="Barry K."/>
            <person name="Haridas S."/>
            <person name="Lipzen A."/>
            <person name="Labutti K."/>
            <person name="Grigoriev I.V."/>
            <person name="Murat C."/>
            <person name="Martin F."/>
            <person name="Albertini E."/>
            <person name="Donnini D."/>
            <person name="Bonito G."/>
        </authorList>
    </citation>
    <scope>NUCLEOTIDE SEQUENCE [LARGE SCALE GENOMIC DNA]</scope>
    <source>
        <strain evidence="2 3">Sb_GMNB300</strain>
    </source>
</reference>
<sequence>MVNRVPGLHQQGMDAVIKPNHLWNFGTSTLALGKVCVRKRGILNWQLDQGVRQLRNEDQLQALPGQINNMLDENLQAVLADIQSTLTSPRKLGRVGDQKAPLKITKTCHDGPAWPETRAAKRKQATHTLRDPAQDHAETTGRSIEKPPLKVRHVQGWAADGLRPEEGNCPGRRYSPTPSTT</sequence>
<accession>A0A5J5F778</accession>
<gene>
    <name evidence="2" type="ORF">FN846DRAFT_994622</name>
</gene>
<dbReference type="EMBL" id="VXIS01000023">
    <property type="protein sequence ID" value="KAA8912536.1"/>
    <property type="molecule type" value="Genomic_DNA"/>
</dbReference>
<dbReference type="AlphaFoldDB" id="A0A5J5F778"/>
<feature type="compositionally biased region" description="Basic and acidic residues" evidence="1">
    <location>
        <begin position="128"/>
        <end position="148"/>
    </location>
</feature>
<dbReference type="InParanoid" id="A0A5J5F778"/>
<protein>
    <submittedName>
        <fullName evidence="2">Uncharacterized protein</fullName>
    </submittedName>
</protein>
<feature type="region of interest" description="Disordered" evidence="1">
    <location>
        <begin position="106"/>
        <end position="181"/>
    </location>
</feature>
<evidence type="ECO:0000313" key="3">
    <source>
        <dbReference type="Proteomes" id="UP000326924"/>
    </source>
</evidence>
<dbReference type="Proteomes" id="UP000326924">
    <property type="component" value="Unassembled WGS sequence"/>
</dbReference>
<evidence type="ECO:0000256" key="1">
    <source>
        <dbReference type="SAM" id="MobiDB-lite"/>
    </source>
</evidence>
<evidence type="ECO:0000313" key="2">
    <source>
        <dbReference type="EMBL" id="KAA8912536.1"/>
    </source>
</evidence>
<name>A0A5J5F778_9PEZI</name>
<comment type="caution">
    <text evidence="2">The sequence shown here is derived from an EMBL/GenBank/DDBJ whole genome shotgun (WGS) entry which is preliminary data.</text>
</comment>
<organism evidence="2 3">
    <name type="scientific">Sphaerosporella brunnea</name>
    <dbReference type="NCBI Taxonomy" id="1250544"/>
    <lineage>
        <taxon>Eukaryota</taxon>
        <taxon>Fungi</taxon>
        <taxon>Dikarya</taxon>
        <taxon>Ascomycota</taxon>
        <taxon>Pezizomycotina</taxon>
        <taxon>Pezizomycetes</taxon>
        <taxon>Pezizales</taxon>
        <taxon>Pyronemataceae</taxon>
        <taxon>Sphaerosporella</taxon>
    </lineage>
</organism>
<keyword evidence="3" id="KW-1185">Reference proteome</keyword>
<proteinExistence type="predicted"/>